<keyword evidence="1" id="KW-0732">Signal</keyword>
<dbReference type="InterPro" id="IPR057475">
    <property type="entry name" value="CUT_C"/>
</dbReference>
<dbReference type="InterPro" id="IPR051962">
    <property type="entry name" value="Cuticlin"/>
</dbReference>
<dbReference type="InterPro" id="IPR001507">
    <property type="entry name" value="ZP_dom"/>
</dbReference>
<protein>
    <submittedName>
        <fullName evidence="7">ZP domain-containing protein</fullName>
    </submittedName>
</protein>
<dbReference type="AlphaFoldDB" id="A0A158Q3C4"/>
<name>A0A158Q3C4_DRAME</name>
<keyword evidence="2" id="KW-0812">Transmembrane</keyword>
<organism evidence="5 7">
    <name type="scientific">Dracunculus medinensis</name>
    <name type="common">Guinea worm</name>
    <dbReference type="NCBI Taxonomy" id="318479"/>
    <lineage>
        <taxon>Eukaryota</taxon>
        <taxon>Metazoa</taxon>
        <taxon>Ecdysozoa</taxon>
        <taxon>Nematoda</taxon>
        <taxon>Chromadorea</taxon>
        <taxon>Rhabditida</taxon>
        <taxon>Spirurina</taxon>
        <taxon>Dracunculoidea</taxon>
        <taxon>Dracunculidae</taxon>
        <taxon>Dracunculus</taxon>
    </lineage>
</organism>
<reference evidence="7" key="1">
    <citation type="submission" date="2016-04" db="UniProtKB">
        <authorList>
            <consortium name="WormBaseParasite"/>
        </authorList>
    </citation>
    <scope>IDENTIFICATION</scope>
</reference>
<keyword evidence="6" id="KW-1185">Reference proteome</keyword>
<evidence type="ECO:0000313" key="5">
    <source>
        <dbReference type="Proteomes" id="UP000038040"/>
    </source>
</evidence>
<dbReference type="PROSITE" id="PS51034">
    <property type="entry name" value="ZP_2"/>
    <property type="match status" value="1"/>
</dbReference>
<dbReference type="OrthoDB" id="6351704at2759"/>
<dbReference type="PANTHER" id="PTHR22907:SF46">
    <property type="entry name" value="ZP DOMAIN-CONTAINING PROTEIN"/>
    <property type="match status" value="1"/>
</dbReference>
<evidence type="ECO:0000313" key="6">
    <source>
        <dbReference type="Proteomes" id="UP000274756"/>
    </source>
</evidence>
<proteinExistence type="predicted"/>
<evidence type="ECO:0000256" key="2">
    <source>
        <dbReference type="SAM" id="Phobius"/>
    </source>
</evidence>
<evidence type="ECO:0000256" key="1">
    <source>
        <dbReference type="ARBA" id="ARBA00022729"/>
    </source>
</evidence>
<dbReference type="Pfam" id="PF25301">
    <property type="entry name" value="CUT_C"/>
    <property type="match status" value="1"/>
</dbReference>
<dbReference type="SMART" id="SM00241">
    <property type="entry name" value="ZP"/>
    <property type="match status" value="1"/>
</dbReference>
<evidence type="ECO:0000313" key="4">
    <source>
        <dbReference type="EMBL" id="VDN56517.1"/>
    </source>
</evidence>
<accession>A0A158Q3C4</accession>
<dbReference type="PANTHER" id="PTHR22907">
    <property type="entry name" value="GH04558P"/>
    <property type="match status" value="1"/>
</dbReference>
<dbReference type="Proteomes" id="UP000038040">
    <property type="component" value="Unplaced"/>
</dbReference>
<feature type="transmembrane region" description="Helical" evidence="2">
    <location>
        <begin position="282"/>
        <end position="305"/>
    </location>
</feature>
<keyword evidence="2" id="KW-0472">Membrane</keyword>
<dbReference type="EMBL" id="UYYG01001156">
    <property type="protein sequence ID" value="VDN56517.1"/>
    <property type="molecule type" value="Genomic_DNA"/>
</dbReference>
<reference evidence="4 6" key="2">
    <citation type="submission" date="2018-11" db="EMBL/GenBank/DDBJ databases">
        <authorList>
            <consortium name="Pathogen Informatics"/>
        </authorList>
    </citation>
    <scope>NUCLEOTIDE SEQUENCE [LARGE SCALE GENOMIC DNA]</scope>
</reference>
<feature type="domain" description="ZP" evidence="3">
    <location>
        <begin position="1"/>
        <end position="204"/>
    </location>
</feature>
<keyword evidence="2" id="KW-1133">Transmembrane helix</keyword>
<evidence type="ECO:0000259" key="3">
    <source>
        <dbReference type="PROSITE" id="PS51034"/>
    </source>
</evidence>
<dbReference type="Proteomes" id="UP000274756">
    <property type="component" value="Unassembled WGS sequence"/>
</dbReference>
<evidence type="ECO:0000313" key="7">
    <source>
        <dbReference type="WBParaSite" id="DME_0000213001-mRNA-1"/>
    </source>
</evidence>
<sequence>MWSNQPVETQYHMQIIVLFEQKDGTTTMQSFIAQCLQQKVKYQKQIIPKRIEEALEELQLVPTKLEQKAPIPDCIMRIVKEEDHGHGDDGLEVSVVDIGQPMRIEWSLLPESDAYGFHVRNCTVRDLVSGEEHLVIDERGCSTDINIFSHPHYDTYHDIARVHWHAFKVPDNNQLSIKCSFQICSDIVDSKSGLTNCDNIPTPPFCPDLITSPSNSILFDLEGHISEIRGPHSVVRRHVHADICFGGPQDAYCSSEDYRNERSEYWRKVTTNTSERICISRIWMSVCTGLSAWTALLAIGIHGYCRLRRKRQLKRISSLSYGQKMVQTPMEMLIAVL</sequence>
<dbReference type="WBParaSite" id="DME_0000213001-mRNA-1">
    <property type="protein sequence ID" value="DME_0000213001-mRNA-1"/>
    <property type="gene ID" value="DME_0000213001"/>
</dbReference>
<gene>
    <name evidence="4" type="ORF">DME_LOCUS6490</name>
</gene>
<dbReference type="STRING" id="318479.A0A158Q3C4"/>